<feature type="region of interest" description="Disordered" evidence="3">
    <location>
        <begin position="876"/>
        <end position="917"/>
    </location>
</feature>
<evidence type="ECO:0000256" key="1">
    <source>
        <dbReference type="ARBA" id="ARBA00009085"/>
    </source>
</evidence>
<dbReference type="PANTHER" id="PTHR21646">
    <property type="entry name" value="UBIQUITIN CARBOXYL-TERMINAL HYDROLASE"/>
    <property type="match status" value="1"/>
</dbReference>
<feature type="region of interest" description="Disordered" evidence="3">
    <location>
        <begin position="208"/>
        <end position="236"/>
    </location>
</feature>
<feature type="compositionally biased region" description="Acidic residues" evidence="3">
    <location>
        <begin position="305"/>
        <end position="317"/>
    </location>
</feature>
<dbReference type="InterPro" id="IPR028889">
    <property type="entry name" value="USP"/>
</dbReference>
<feature type="domain" description="DUSP" evidence="5">
    <location>
        <begin position="229"/>
        <end position="356"/>
    </location>
</feature>
<dbReference type="InterPro" id="IPR001394">
    <property type="entry name" value="Peptidase_C19_UCH"/>
</dbReference>
<dbReference type="PANTHER" id="PTHR21646:SF46">
    <property type="entry name" value="UBIQUITIN CARBOXYL-TERMINAL HYDROLASE"/>
    <property type="match status" value="1"/>
</dbReference>
<protein>
    <submittedName>
        <fullName evidence="6">OLC1v1038211C1</fullName>
    </submittedName>
</protein>
<dbReference type="Pfam" id="PF00443">
    <property type="entry name" value="UCH"/>
    <property type="match status" value="1"/>
</dbReference>
<name>A0AAV1D2C9_OLDCO</name>
<comment type="function">
    <text evidence="2">Recognizes and hydrolyzes the peptide bond at the C-terminal Gly of ubiquitin. Involved in the processing of poly-ubiquitin precursors as well as that of ubiquitinated proteins.</text>
</comment>
<dbReference type="EMBL" id="OX459120">
    <property type="protein sequence ID" value="CAI9100997.1"/>
    <property type="molecule type" value="Genomic_DNA"/>
</dbReference>
<evidence type="ECO:0000313" key="7">
    <source>
        <dbReference type="Proteomes" id="UP001161247"/>
    </source>
</evidence>
<proteinExistence type="inferred from homology"/>
<evidence type="ECO:0000256" key="2">
    <source>
        <dbReference type="ARBA" id="ARBA00037450"/>
    </source>
</evidence>
<dbReference type="Pfam" id="PF06337">
    <property type="entry name" value="DUSP"/>
    <property type="match status" value="1"/>
</dbReference>
<dbReference type="InterPro" id="IPR006615">
    <property type="entry name" value="Pept_C19_DUSP"/>
</dbReference>
<dbReference type="InterPro" id="IPR038765">
    <property type="entry name" value="Papain-like_cys_pep_sf"/>
</dbReference>
<dbReference type="Proteomes" id="UP001161247">
    <property type="component" value="Chromosome 3"/>
</dbReference>
<dbReference type="Gene3D" id="3.90.70.10">
    <property type="entry name" value="Cysteine proteinases"/>
    <property type="match status" value="2"/>
</dbReference>
<feature type="compositionally biased region" description="Basic and acidic residues" evidence="3">
    <location>
        <begin position="881"/>
        <end position="890"/>
    </location>
</feature>
<dbReference type="InterPro" id="IPR035927">
    <property type="entry name" value="DUSP-like_sf"/>
</dbReference>
<dbReference type="SUPFAM" id="SSF143791">
    <property type="entry name" value="DUSP-like"/>
    <property type="match status" value="1"/>
</dbReference>
<dbReference type="PROSITE" id="PS00972">
    <property type="entry name" value="USP_1"/>
    <property type="match status" value="1"/>
</dbReference>
<dbReference type="InterPro" id="IPR050185">
    <property type="entry name" value="Ub_carboxyl-term_hydrolase"/>
</dbReference>
<sequence>MLECYKYDNGQKEGLFLRSPSAGDRWVRIRSIDYAAGTMLVFDQAGMSTCSYLQPASSGLPQLKSAFITPSAGNGLFLMNCSGDSPLAGKAICFQNSPGGHSCYELYQDCTSFQVLTAAATALPPCCFTTYDIVSNLSLQNDLKCSHYASVYDVSRLKEGESPALWPYGMKLSFSAPAGCEACRKSGGTCGENTINHIKETIMKIPDSGSHMESIGSIESPTTTTTTTTTPEEESRIIKELSQKANSEVREGDTYYVLSTKWYLNWQKYTSTGQQPFFPPDDHEQREPSSSTVPAQRPGPIDNSDIIDSDQRDADDDPQLRRTKLEGRDYVLLPEEAWERLYSWYKGGPVIARKMITVGYVKQLVVEMHPLCLNLIDSRDGTKSVLRLSKNASLRELYDVVGRLKGLKEEPDKFQIVDYFNETRLSPLDASSDRSLEDSQLQMDQQILLEVKNNDGSWSSSSATEKTTGNGLALVLSEPARSSFSIAGGPTLSNGGFWTTSLSSNSSSNVYKGITFGALREEEEEEMEEEEQDRTRGLAGLQNLGNTCFMNSALQCLVHTPSLLQYFLNDFSDEINQDNPLGTNGELAIAFGKLLRRLWLSGEGTVPPRGFKAKLGSFAPQFSGYNQHDSQELLAFLLDGLHEDLNRVKQKPYIEAKDYDGRPDEEVADELWRYHKARNDSIIVDVFQGQYKSTLVCPICSKISYTFDPFMYLSLPLPSTAMRDMTVTVFHGDGSGPPTPYTVTVLKGGCCKDLIQALGTVCDLRIDEYLLLAEVYMHKIYKYYEDPLELLTEIKDNDYIVAYRLSKSGPDMTRLTIVHREEEKVFQYLYLNHGASQRKLFLTPLVTLLEDPVKSASQIDLAIGRVLAPLLREGTLPATDHGNDPMKCDDSTQLEPGSVPKTANIEPSQPETTDTPLELDGSVNVLLDWKEKAKELYNSDKLRDIPKVQKKDDVSMEKAKPETISLFSCLDAFLEEEPLGPDDMWYCPHCKEHRQATKKLDLWKLPDVLVIHLKRFSYNRWFKNKLDTLVDFPIHNLDLSDYVKGKDSGEGSNNMYELYAVSHHYGGLGGGHYYADCKLSDNRWYRFNDSHVSPVDEEKIKTSAAYVLFYRRAGSSDTSNETTMGMYASSSTTSLARVELKIFLRRQMLLAKKLFLLCNKKTRGRSNSVHPTSNVMNQGVESPEQQLLSDSCGTNHPLKLF</sequence>
<evidence type="ECO:0000259" key="5">
    <source>
        <dbReference type="PROSITE" id="PS51283"/>
    </source>
</evidence>
<reference evidence="6" key="1">
    <citation type="submission" date="2023-03" db="EMBL/GenBank/DDBJ databases">
        <authorList>
            <person name="Julca I."/>
        </authorList>
    </citation>
    <scope>NUCLEOTIDE SEQUENCE</scope>
</reference>
<dbReference type="AlphaFoldDB" id="A0AAV1D2C9"/>
<evidence type="ECO:0000256" key="3">
    <source>
        <dbReference type="SAM" id="MobiDB-lite"/>
    </source>
</evidence>
<dbReference type="GO" id="GO:0016579">
    <property type="term" value="P:protein deubiquitination"/>
    <property type="evidence" value="ECO:0007669"/>
    <property type="project" value="InterPro"/>
</dbReference>
<keyword evidence="7" id="KW-1185">Reference proteome</keyword>
<comment type="similarity">
    <text evidence="1">Belongs to the peptidase C19 family.</text>
</comment>
<dbReference type="Gene3D" id="3.10.20.90">
    <property type="entry name" value="Phosphatidylinositol 3-kinase Catalytic Subunit, Chain A, domain 1"/>
    <property type="match status" value="1"/>
</dbReference>
<feature type="domain" description="USP" evidence="4">
    <location>
        <begin position="539"/>
        <end position="1113"/>
    </location>
</feature>
<gene>
    <name evidence="6" type="ORF">OLC1_LOCUS10689</name>
</gene>
<feature type="region of interest" description="Disordered" evidence="3">
    <location>
        <begin position="1165"/>
        <end position="1201"/>
    </location>
</feature>
<organism evidence="6 7">
    <name type="scientific">Oldenlandia corymbosa var. corymbosa</name>
    <dbReference type="NCBI Taxonomy" id="529605"/>
    <lineage>
        <taxon>Eukaryota</taxon>
        <taxon>Viridiplantae</taxon>
        <taxon>Streptophyta</taxon>
        <taxon>Embryophyta</taxon>
        <taxon>Tracheophyta</taxon>
        <taxon>Spermatophyta</taxon>
        <taxon>Magnoliopsida</taxon>
        <taxon>eudicotyledons</taxon>
        <taxon>Gunneridae</taxon>
        <taxon>Pentapetalae</taxon>
        <taxon>asterids</taxon>
        <taxon>lamiids</taxon>
        <taxon>Gentianales</taxon>
        <taxon>Rubiaceae</taxon>
        <taxon>Rubioideae</taxon>
        <taxon>Spermacoceae</taxon>
        <taxon>Hedyotis-Oldenlandia complex</taxon>
        <taxon>Oldenlandia</taxon>
    </lineage>
</organism>
<dbReference type="PROSITE" id="PS51283">
    <property type="entry name" value="DUSP"/>
    <property type="match status" value="1"/>
</dbReference>
<accession>A0AAV1D2C9</accession>
<dbReference type="SMART" id="SM00695">
    <property type="entry name" value="DUSP"/>
    <property type="match status" value="1"/>
</dbReference>
<dbReference type="PROSITE" id="PS00973">
    <property type="entry name" value="USP_2"/>
    <property type="match status" value="1"/>
</dbReference>
<dbReference type="PROSITE" id="PS50235">
    <property type="entry name" value="USP_3"/>
    <property type="match status" value="1"/>
</dbReference>
<evidence type="ECO:0000259" key="4">
    <source>
        <dbReference type="PROSITE" id="PS50235"/>
    </source>
</evidence>
<dbReference type="GO" id="GO:0004843">
    <property type="term" value="F:cysteine-type deubiquitinase activity"/>
    <property type="evidence" value="ECO:0007669"/>
    <property type="project" value="InterPro"/>
</dbReference>
<feature type="region of interest" description="Disordered" evidence="3">
    <location>
        <begin position="274"/>
        <end position="319"/>
    </location>
</feature>
<evidence type="ECO:0000313" key="6">
    <source>
        <dbReference type="EMBL" id="CAI9100997.1"/>
    </source>
</evidence>
<dbReference type="InterPro" id="IPR018200">
    <property type="entry name" value="USP_CS"/>
</dbReference>
<dbReference type="SUPFAM" id="SSF54001">
    <property type="entry name" value="Cysteine proteinases"/>
    <property type="match status" value="1"/>
</dbReference>
<dbReference type="CDD" id="cd02674">
    <property type="entry name" value="Peptidase_C19R"/>
    <property type="match status" value="1"/>
</dbReference>
<dbReference type="Gene3D" id="3.30.2230.10">
    <property type="entry name" value="DUSP-like"/>
    <property type="match status" value="1"/>
</dbReference>
<feature type="compositionally biased region" description="Polar residues" evidence="3">
    <location>
        <begin position="905"/>
        <end position="915"/>
    </location>
</feature>
<feature type="compositionally biased region" description="Polar residues" evidence="3">
    <location>
        <begin position="1165"/>
        <end position="1194"/>
    </location>
</feature>